<reference evidence="9" key="1">
    <citation type="submission" date="2018-05" db="EMBL/GenBank/DDBJ databases">
        <authorList>
            <person name="Lanie J.A."/>
            <person name="Ng W.-L."/>
            <person name="Kazmierczak K.M."/>
            <person name="Andrzejewski T.M."/>
            <person name="Davidsen T.M."/>
            <person name="Wayne K.J."/>
            <person name="Tettelin H."/>
            <person name="Glass J.I."/>
            <person name="Rusch D."/>
            <person name="Podicherti R."/>
            <person name="Tsui H.-C.T."/>
            <person name="Winkler M.E."/>
        </authorList>
    </citation>
    <scope>NUCLEOTIDE SEQUENCE</scope>
</reference>
<accession>A0A381R2J5</accession>
<evidence type="ECO:0000256" key="5">
    <source>
        <dbReference type="ARBA" id="ARBA00022909"/>
    </source>
</evidence>
<evidence type="ECO:0000256" key="6">
    <source>
        <dbReference type="ARBA" id="ARBA00023239"/>
    </source>
</evidence>
<evidence type="ECO:0000256" key="2">
    <source>
        <dbReference type="ARBA" id="ARBA00005013"/>
    </source>
</evidence>
<dbReference type="InterPro" id="IPR006156">
    <property type="entry name" value="Dihydroneopterin_aldolase"/>
</dbReference>
<dbReference type="NCBIfam" id="TIGR00526">
    <property type="entry name" value="folB_dom"/>
    <property type="match status" value="1"/>
</dbReference>
<dbReference type="AlphaFoldDB" id="A0A381R2J5"/>
<feature type="domain" description="Dihydroneopterin aldolase/epimerase" evidence="8">
    <location>
        <begin position="4"/>
        <end position="116"/>
    </location>
</feature>
<dbReference type="NCBIfam" id="TIGR00525">
    <property type="entry name" value="folB"/>
    <property type="match status" value="1"/>
</dbReference>
<evidence type="ECO:0000256" key="1">
    <source>
        <dbReference type="ARBA" id="ARBA00001353"/>
    </source>
</evidence>
<dbReference type="InterPro" id="IPR006157">
    <property type="entry name" value="FolB_dom"/>
</dbReference>
<dbReference type="GO" id="GO:0046656">
    <property type="term" value="P:folic acid biosynthetic process"/>
    <property type="evidence" value="ECO:0007669"/>
    <property type="project" value="UniProtKB-KW"/>
</dbReference>
<dbReference type="EC" id="4.1.2.25" evidence="4"/>
<sequence>MDSIRIKNLKIPARHGVYEFEKEKEGTFELDIELYLPLLKAGESDRLEDTINYEDIISVVTKAFTDKQYALVEAAAQSVCDRLLNDFKIDKITVRVRKPHAPIDADFETVEVQLNRKNEENK</sequence>
<name>A0A381R2J5_9ZZZZ</name>
<protein>
    <recommendedName>
        <fullName evidence="4">dihydroneopterin aldolase</fullName>
        <ecNumber evidence="4">4.1.2.25</ecNumber>
    </recommendedName>
    <alternativeName>
        <fullName evidence="7">7,8-dihydroneopterin aldolase</fullName>
    </alternativeName>
</protein>
<proteinExistence type="inferred from homology"/>
<dbReference type="SMART" id="SM00905">
    <property type="entry name" value="FolB"/>
    <property type="match status" value="1"/>
</dbReference>
<comment type="catalytic activity">
    <reaction evidence="1">
        <text>7,8-dihydroneopterin = 6-hydroxymethyl-7,8-dihydropterin + glycolaldehyde</text>
        <dbReference type="Rhea" id="RHEA:10540"/>
        <dbReference type="ChEBI" id="CHEBI:17001"/>
        <dbReference type="ChEBI" id="CHEBI:17071"/>
        <dbReference type="ChEBI" id="CHEBI:44841"/>
        <dbReference type="EC" id="4.1.2.25"/>
    </reaction>
</comment>
<dbReference type="SUPFAM" id="SSF55620">
    <property type="entry name" value="Tetrahydrobiopterin biosynthesis enzymes-like"/>
    <property type="match status" value="1"/>
</dbReference>
<evidence type="ECO:0000259" key="8">
    <source>
        <dbReference type="SMART" id="SM00905"/>
    </source>
</evidence>
<organism evidence="9">
    <name type="scientific">marine metagenome</name>
    <dbReference type="NCBI Taxonomy" id="408172"/>
    <lineage>
        <taxon>unclassified sequences</taxon>
        <taxon>metagenomes</taxon>
        <taxon>ecological metagenomes</taxon>
    </lineage>
</organism>
<dbReference type="InterPro" id="IPR043133">
    <property type="entry name" value="GTP-CH-I_C/QueF"/>
</dbReference>
<evidence type="ECO:0000256" key="4">
    <source>
        <dbReference type="ARBA" id="ARBA00013043"/>
    </source>
</evidence>
<dbReference type="Gene3D" id="3.30.1130.10">
    <property type="match status" value="1"/>
</dbReference>
<keyword evidence="5" id="KW-0289">Folate biosynthesis</keyword>
<gene>
    <name evidence="9" type="ORF">METZ01_LOCUS37922</name>
</gene>
<dbReference type="CDD" id="cd00534">
    <property type="entry name" value="DHNA_DHNTPE"/>
    <property type="match status" value="1"/>
</dbReference>
<dbReference type="Pfam" id="PF02152">
    <property type="entry name" value="FolB"/>
    <property type="match status" value="1"/>
</dbReference>
<evidence type="ECO:0000313" key="9">
    <source>
        <dbReference type="EMBL" id="SUZ85068.1"/>
    </source>
</evidence>
<comment type="similarity">
    <text evidence="3">Belongs to the DHNA family.</text>
</comment>
<evidence type="ECO:0000256" key="3">
    <source>
        <dbReference type="ARBA" id="ARBA00005708"/>
    </source>
</evidence>
<dbReference type="PANTHER" id="PTHR42844:SF1">
    <property type="entry name" value="DIHYDRONEOPTERIN ALDOLASE 1-RELATED"/>
    <property type="match status" value="1"/>
</dbReference>
<evidence type="ECO:0000256" key="7">
    <source>
        <dbReference type="ARBA" id="ARBA00032903"/>
    </source>
</evidence>
<dbReference type="EMBL" id="UINC01001619">
    <property type="protein sequence ID" value="SUZ85068.1"/>
    <property type="molecule type" value="Genomic_DNA"/>
</dbReference>
<keyword evidence="6" id="KW-0456">Lyase</keyword>
<dbReference type="PANTHER" id="PTHR42844">
    <property type="entry name" value="DIHYDRONEOPTERIN ALDOLASE 1-RELATED"/>
    <property type="match status" value="1"/>
</dbReference>
<dbReference type="GO" id="GO:0004150">
    <property type="term" value="F:dihydroneopterin aldolase activity"/>
    <property type="evidence" value="ECO:0007669"/>
    <property type="project" value="UniProtKB-EC"/>
</dbReference>
<dbReference type="GO" id="GO:0005737">
    <property type="term" value="C:cytoplasm"/>
    <property type="evidence" value="ECO:0007669"/>
    <property type="project" value="TreeGrafter"/>
</dbReference>
<comment type="pathway">
    <text evidence="2">Cofactor biosynthesis; tetrahydrofolate biosynthesis; 2-amino-4-hydroxy-6-hydroxymethyl-7,8-dihydropteridine diphosphate from 7,8-dihydroneopterin triphosphate: step 3/4.</text>
</comment>